<dbReference type="GO" id="GO:0003677">
    <property type="term" value="F:DNA binding"/>
    <property type="evidence" value="ECO:0007669"/>
    <property type="project" value="InterPro"/>
</dbReference>
<proteinExistence type="predicted"/>
<keyword evidence="3" id="KW-1185">Reference proteome</keyword>
<dbReference type="EMBL" id="FXUV01000015">
    <property type="protein sequence ID" value="SMQ12098.1"/>
    <property type="molecule type" value="Genomic_DNA"/>
</dbReference>
<reference evidence="2 3" key="2">
    <citation type="submission" date="2017-06" db="EMBL/GenBank/DDBJ databases">
        <authorList>
            <person name="Kim H.J."/>
            <person name="Triplett B.A."/>
        </authorList>
    </citation>
    <scope>NUCLEOTIDE SEQUENCE [LARGE SCALE GENOMIC DNA]</scope>
    <source>
        <strain evidence="2">Kingella_eburonensis</strain>
    </source>
</reference>
<dbReference type="EMBL" id="FXUV02000017">
    <property type="protein sequence ID" value="SNB63109.1"/>
    <property type="molecule type" value="Genomic_DNA"/>
</dbReference>
<evidence type="ECO:0000313" key="3">
    <source>
        <dbReference type="Proteomes" id="UP000215450"/>
    </source>
</evidence>
<dbReference type="Gene3D" id="1.10.260.40">
    <property type="entry name" value="lambda repressor-like DNA-binding domains"/>
    <property type="match status" value="1"/>
</dbReference>
<dbReference type="SUPFAM" id="SSF47413">
    <property type="entry name" value="lambda repressor-like DNA-binding domains"/>
    <property type="match status" value="1"/>
</dbReference>
<sequence length="66" mass="7597">MGFPDVGYTPDNLRHLLHELNLNQREAAEKLGVQTRAMQRWLASVDLPTHSDMPLKKWNELLSLLS</sequence>
<organism evidence="2 3">
    <name type="scientific">Kingella negevensis</name>
    <dbReference type="NCBI Taxonomy" id="1522312"/>
    <lineage>
        <taxon>Bacteria</taxon>
        <taxon>Pseudomonadati</taxon>
        <taxon>Pseudomonadota</taxon>
        <taxon>Betaproteobacteria</taxon>
        <taxon>Neisseriales</taxon>
        <taxon>Neisseriaceae</taxon>
        <taxon>Kingella</taxon>
    </lineage>
</organism>
<evidence type="ECO:0000313" key="2">
    <source>
        <dbReference type="EMBL" id="SNB63109.1"/>
    </source>
</evidence>
<dbReference type="GeneID" id="83625656"/>
<reference evidence="1" key="1">
    <citation type="submission" date="2017-05" db="EMBL/GenBank/DDBJ databases">
        <authorList>
            <person name="Song R."/>
            <person name="Chenine A.L."/>
            <person name="Ruprecht R.M."/>
        </authorList>
    </citation>
    <scope>NUCLEOTIDE SEQUENCE</scope>
    <source>
        <strain evidence="1">Kingella_eburonensis</strain>
    </source>
</reference>
<gene>
    <name evidence="2" type="ORF">KEBURONENSIS_01031</name>
    <name evidence="1" type="ORF">KEBURONENSIS_01107</name>
</gene>
<dbReference type="STRING" id="1522312.GCA_900177895_01556"/>
<dbReference type="AlphaFoldDB" id="A0A238TAB4"/>
<dbReference type="InterPro" id="IPR001387">
    <property type="entry name" value="Cro/C1-type_HTH"/>
</dbReference>
<protein>
    <recommendedName>
        <fullName evidence="4">HTH cro/C1-type domain-containing protein</fullName>
    </recommendedName>
</protein>
<name>A0A238TAB4_9NEIS</name>
<dbReference type="InterPro" id="IPR010982">
    <property type="entry name" value="Lambda_DNA-bd_dom_sf"/>
</dbReference>
<evidence type="ECO:0008006" key="4">
    <source>
        <dbReference type="Google" id="ProtNLM"/>
    </source>
</evidence>
<dbReference type="CDD" id="cd00093">
    <property type="entry name" value="HTH_XRE"/>
    <property type="match status" value="1"/>
</dbReference>
<evidence type="ECO:0000313" key="1">
    <source>
        <dbReference type="EMBL" id="SMQ12098.1"/>
    </source>
</evidence>
<accession>A0A238TAB4</accession>
<dbReference type="Proteomes" id="UP000215450">
    <property type="component" value="Unassembled WGS sequence"/>
</dbReference>
<dbReference type="RefSeq" id="WP_085815610.1">
    <property type="nucleotide sequence ID" value="NZ_CP123448.1"/>
</dbReference>